<feature type="compositionally biased region" description="Basic and acidic residues" evidence="1">
    <location>
        <begin position="174"/>
        <end position="185"/>
    </location>
</feature>
<keyword evidence="2" id="KW-0732">Signal</keyword>
<dbReference type="EMBL" id="KZ805647">
    <property type="protein sequence ID" value="PVH92792.1"/>
    <property type="molecule type" value="Genomic_DNA"/>
</dbReference>
<feature type="domain" description="WSC" evidence="3">
    <location>
        <begin position="40"/>
        <end position="155"/>
    </location>
</feature>
<reference evidence="4 5" key="1">
    <citation type="journal article" date="2018" name="Sci. Rep.">
        <title>Comparative genomics provides insights into the lifestyle and reveals functional heterogeneity of dark septate endophytic fungi.</title>
        <authorList>
            <person name="Knapp D.G."/>
            <person name="Nemeth J.B."/>
            <person name="Barry K."/>
            <person name="Hainaut M."/>
            <person name="Henrissat B."/>
            <person name="Johnson J."/>
            <person name="Kuo A."/>
            <person name="Lim J.H.P."/>
            <person name="Lipzen A."/>
            <person name="Nolan M."/>
            <person name="Ohm R.A."/>
            <person name="Tamas L."/>
            <person name="Grigoriev I.V."/>
            <person name="Spatafora J.W."/>
            <person name="Nagy L.G."/>
            <person name="Kovacs G.M."/>
        </authorList>
    </citation>
    <scope>NUCLEOTIDE SEQUENCE [LARGE SCALE GENOMIC DNA]</scope>
    <source>
        <strain evidence="4 5">DSE2036</strain>
    </source>
</reference>
<evidence type="ECO:0000256" key="2">
    <source>
        <dbReference type="SAM" id="SignalP"/>
    </source>
</evidence>
<gene>
    <name evidence="4" type="ORF">DM02DRAFT_662613</name>
</gene>
<evidence type="ECO:0000256" key="1">
    <source>
        <dbReference type="SAM" id="MobiDB-lite"/>
    </source>
</evidence>
<proteinExistence type="predicted"/>
<dbReference type="InterPro" id="IPR002889">
    <property type="entry name" value="WSC_carb-bd"/>
</dbReference>
<accession>A0A2V1D462</accession>
<feature type="signal peptide" evidence="2">
    <location>
        <begin position="1"/>
        <end position="23"/>
    </location>
</feature>
<evidence type="ECO:0000259" key="3">
    <source>
        <dbReference type="PROSITE" id="PS51212"/>
    </source>
</evidence>
<sequence>MKFGSLLTAGAALLLSDFAAAQGQTHLLANYPQTTGLQTGWKYLGCYSDRRSTDVGDRALGGYFRLANPQGGNQCITVCLGINPNFKYAGTDDNQCWCDTGLNNNGTAQYGQKLAESYCDYGCRGSTATNKQTCGNPNTGLTLLTGPAVSVYTNDQGKKDWRIRPGLDELDGRKIGWTGKEDQGGERAAAGWTSWGS</sequence>
<organism evidence="4 5">
    <name type="scientific">Periconia macrospinosa</name>
    <dbReference type="NCBI Taxonomy" id="97972"/>
    <lineage>
        <taxon>Eukaryota</taxon>
        <taxon>Fungi</taxon>
        <taxon>Dikarya</taxon>
        <taxon>Ascomycota</taxon>
        <taxon>Pezizomycotina</taxon>
        <taxon>Dothideomycetes</taxon>
        <taxon>Pleosporomycetidae</taxon>
        <taxon>Pleosporales</taxon>
        <taxon>Massarineae</taxon>
        <taxon>Periconiaceae</taxon>
        <taxon>Periconia</taxon>
    </lineage>
</organism>
<protein>
    <recommendedName>
        <fullName evidence="3">WSC domain-containing protein</fullName>
    </recommendedName>
</protein>
<dbReference type="PROSITE" id="PS51212">
    <property type="entry name" value="WSC"/>
    <property type="match status" value="1"/>
</dbReference>
<dbReference type="Proteomes" id="UP000244855">
    <property type="component" value="Unassembled WGS sequence"/>
</dbReference>
<feature type="chain" id="PRO_5016079727" description="WSC domain-containing protein" evidence="2">
    <location>
        <begin position="24"/>
        <end position="197"/>
    </location>
</feature>
<evidence type="ECO:0000313" key="5">
    <source>
        <dbReference type="Proteomes" id="UP000244855"/>
    </source>
</evidence>
<dbReference type="OrthoDB" id="2019572at2759"/>
<keyword evidence="5" id="KW-1185">Reference proteome</keyword>
<evidence type="ECO:0000313" key="4">
    <source>
        <dbReference type="EMBL" id="PVH92792.1"/>
    </source>
</evidence>
<name>A0A2V1D462_9PLEO</name>
<feature type="region of interest" description="Disordered" evidence="1">
    <location>
        <begin position="174"/>
        <end position="197"/>
    </location>
</feature>
<dbReference type="AlphaFoldDB" id="A0A2V1D462"/>